<dbReference type="RefSeq" id="WP_150488534.1">
    <property type="nucleotide sequence ID" value="NZ_BMUV01000013.1"/>
</dbReference>
<proteinExistence type="predicted"/>
<evidence type="ECO:0000313" key="1">
    <source>
        <dbReference type="EMBL" id="QEU73222.1"/>
    </source>
</evidence>
<reference evidence="1 2" key="1">
    <citation type="submission" date="2017-09" db="EMBL/GenBank/DDBJ databases">
        <authorList>
            <person name="Lee N."/>
            <person name="Cho B.-K."/>
        </authorList>
    </citation>
    <scope>NUCLEOTIDE SEQUENCE [LARGE SCALE GENOMIC DNA]</scope>
    <source>
        <strain evidence="1 2">ATCC 12769</strain>
    </source>
</reference>
<dbReference type="Proteomes" id="UP000326178">
    <property type="component" value="Chromosome"/>
</dbReference>
<dbReference type="AlphaFoldDB" id="A0A5J6FAF5"/>
<evidence type="ECO:0000313" key="2">
    <source>
        <dbReference type="Proteomes" id="UP000326178"/>
    </source>
</evidence>
<gene>
    <name evidence="1" type="ORF">CP967_15490</name>
</gene>
<dbReference type="KEGG" id="snk:CP967_15490"/>
<sequence>MTDRPKRRHAYGPAGDTPALLDRIATEPAPGHWTGLWSALCHQGSVHSAGVSTMPLWPMAGTKSPPR</sequence>
<keyword evidence="2" id="KW-1185">Reference proteome</keyword>
<protein>
    <submittedName>
        <fullName evidence="1">Uncharacterized protein</fullName>
    </submittedName>
</protein>
<dbReference type="OrthoDB" id="796912at2"/>
<organism evidence="1 2">
    <name type="scientific">Streptomyces nitrosporeus</name>
    <dbReference type="NCBI Taxonomy" id="28894"/>
    <lineage>
        <taxon>Bacteria</taxon>
        <taxon>Bacillati</taxon>
        <taxon>Actinomycetota</taxon>
        <taxon>Actinomycetes</taxon>
        <taxon>Kitasatosporales</taxon>
        <taxon>Streptomycetaceae</taxon>
        <taxon>Streptomyces</taxon>
    </lineage>
</organism>
<name>A0A5J6FAF5_9ACTN</name>
<accession>A0A5J6FAF5</accession>
<dbReference type="EMBL" id="CP023702">
    <property type="protein sequence ID" value="QEU73222.1"/>
    <property type="molecule type" value="Genomic_DNA"/>
</dbReference>